<comment type="subunit">
    <text evidence="10">The type I restriction/modification system is composed of three polypeptides R, M and S.</text>
</comment>
<feature type="domain" description="Helicase ATP-binding" evidence="11">
    <location>
        <begin position="335"/>
        <end position="508"/>
    </location>
</feature>
<dbReference type="InterPro" id="IPR055180">
    <property type="entry name" value="HsdR_RecA-like_helicase_dom_2"/>
</dbReference>
<dbReference type="CDD" id="cd22332">
    <property type="entry name" value="HsdR_N"/>
    <property type="match status" value="1"/>
</dbReference>
<dbReference type="InterPro" id="IPR004473">
    <property type="entry name" value="Restrct_endonuc_typeI_HsdR"/>
</dbReference>
<dbReference type="InterPro" id="IPR040980">
    <property type="entry name" value="SWI2_SNF2"/>
</dbReference>
<dbReference type="Pfam" id="PF22679">
    <property type="entry name" value="T1R_D3-like"/>
    <property type="match status" value="1"/>
</dbReference>
<keyword evidence="7 10" id="KW-0378">Hydrolase</keyword>
<dbReference type="RefSeq" id="WP_345538401.1">
    <property type="nucleotide sequence ID" value="NZ_BAABGJ010000023.1"/>
</dbReference>
<dbReference type="InterPro" id="IPR027417">
    <property type="entry name" value="P-loop_NTPase"/>
</dbReference>
<keyword evidence="5 10" id="KW-0680">Restriction system</keyword>
<evidence type="ECO:0000256" key="6">
    <source>
        <dbReference type="ARBA" id="ARBA00022759"/>
    </source>
</evidence>
<sequence>MSVTAVTADPSPARIDALHLLCKLGWNYIGTAECLALRGSTRRVLLKPRLIEFLQSRRFDYRGDACRLSPGAIDQILRELSAVGLGEGLLAANERLYAKLACGITVTEFMPDGQRHQPTIQVIDWTEAKANRFDVTDELDVLSSHGTHHRTPDVVGFVNGIPLVVIEAREPQEQSGSSMADAMVRAGIDAQLRNQREDEIPHLFAYAQLLLSIGRLEGRYGTTATPARLWARWDREEEFDDAHVSVLKNSPLSAAAEAALFHDQPHTIRESFGSAGAHPSPPNDQDRLLVSLLTPQRLLDLLRGFVLFDSRIGKIVARHQQFFGVRALLRRLVLRRADGAREGGVIWHTAGSGKSFTMVFLAKALLLHEDSRECRLVVITDRRDLEGQLARNFMAGGAFGASIATQKEGEQSKAMTGRDLARRIGRGTKRITFALLQKFHTASRLVACRNDSPDIVVLVDEGHRSHGGELHARMKKALPRAAYVAFTGTPLLKDEKTAQKFGPIVHAYTMQRAVLDRAVVPLLYEERMPELSVDAEAVDRWFDGITAGLAPAQRAALKKKYARSGAIHGAPGRIALIAWDIATHFHQNIKSKTPGLKGQLATASKLDAIRYKKALVATGLVTSEVVISPPDLREGITDIAEAGMLEVQAWWKQNVLDQGVDTASRDSRVLQSFGTDDGPDLLIVVDRLLTGFDEPRNAVLYIDKPLKGHTLIQAVARVNRLHEAKRHGLLVDYRGILKELDTAVRAYQNLETRTQGGFDIGDLEGLYARVGTRNQQVPAPAGSLPDEHIIGTGVHENDSAPYLVHGLCAPEVLETWSPDKARSEAALMQARLRKAIEQDLADDPYAQKVFSELLKDAIAQAEALFDHPRRQYALLRAFERDVDTRATPGMPNILANSPKTRAYYGAILLALGEEAASLGEAQRKAHVDQALAIGHAVEAAMAEHSLSPQDIESTIRKSLLQLLYAPLGLARTNEVIGHVLRVTRVSLARQA</sequence>
<dbReference type="InterPro" id="IPR007409">
    <property type="entry name" value="Restrct_endonuc_type1_HsdR_N"/>
</dbReference>
<dbReference type="InterPro" id="IPR014001">
    <property type="entry name" value="Helicase_ATP-bd"/>
</dbReference>
<comment type="function">
    <text evidence="10">Subunit R is required for both nuclease and ATPase activities, but not for modification.</text>
</comment>
<accession>A0ABP8HSN2</accession>
<organism evidence="12 13">
    <name type="scientific">Variovorax defluvii</name>
    <dbReference type="NCBI Taxonomy" id="913761"/>
    <lineage>
        <taxon>Bacteria</taxon>
        <taxon>Pseudomonadati</taxon>
        <taxon>Pseudomonadota</taxon>
        <taxon>Betaproteobacteria</taxon>
        <taxon>Burkholderiales</taxon>
        <taxon>Comamonadaceae</taxon>
        <taxon>Variovorax</taxon>
    </lineage>
</organism>
<evidence type="ECO:0000256" key="10">
    <source>
        <dbReference type="RuleBase" id="RU364115"/>
    </source>
</evidence>
<keyword evidence="9 10" id="KW-0238">DNA-binding</keyword>
<dbReference type="EC" id="3.1.21.3" evidence="10"/>
<dbReference type="SUPFAM" id="SSF52540">
    <property type="entry name" value="P-loop containing nucleoside triphosphate hydrolases"/>
    <property type="match status" value="2"/>
</dbReference>
<dbReference type="PROSITE" id="PS51192">
    <property type="entry name" value="HELICASE_ATP_BIND_1"/>
    <property type="match status" value="1"/>
</dbReference>
<name>A0ABP8HSN2_9BURK</name>
<keyword evidence="13" id="KW-1185">Reference proteome</keyword>
<evidence type="ECO:0000256" key="3">
    <source>
        <dbReference type="ARBA" id="ARBA00022722"/>
    </source>
</evidence>
<keyword evidence="4 10" id="KW-0547">Nucleotide-binding</keyword>
<dbReference type="InterPro" id="IPR051268">
    <property type="entry name" value="Type-I_R_enzyme_R_subunit"/>
</dbReference>
<dbReference type="Gene3D" id="3.90.1570.50">
    <property type="match status" value="1"/>
</dbReference>
<proteinExistence type="inferred from homology"/>
<protein>
    <recommendedName>
        <fullName evidence="10">Type I restriction enzyme endonuclease subunit</fullName>
        <shortName evidence="10">R protein</shortName>
        <ecNumber evidence="10">3.1.21.3</ecNumber>
    </recommendedName>
</protein>
<dbReference type="Pfam" id="PF04313">
    <property type="entry name" value="HSDR_N"/>
    <property type="match status" value="1"/>
</dbReference>
<keyword evidence="8 10" id="KW-0067">ATP-binding</keyword>
<evidence type="ECO:0000313" key="12">
    <source>
        <dbReference type="EMBL" id="GAA4343781.1"/>
    </source>
</evidence>
<comment type="caution">
    <text evidence="12">The sequence shown here is derived from an EMBL/GenBank/DDBJ whole genome shotgun (WGS) entry which is preliminary data.</text>
</comment>
<evidence type="ECO:0000256" key="7">
    <source>
        <dbReference type="ARBA" id="ARBA00022801"/>
    </source>
</evidence>
<gene>
    <name evidence="12" type="ORF">GCM10023165_26500</name>
</gene>
<comment type="catalytic activity">
    <reaction evidence="1 10">
        <text>Endonucleolytic cleavage of DNA to give random double-stranded fragments with terminal 5'-phosphates, ATP is simultaneously hydrolyzed.</text>
        <dbReference type="EC" id="3.1.21.3"/>
    </reaction>
</comment>
<dbReference type="PANTHER" id="PTHR30195">
    <property type="entry name" value="TYPE I SITE-SPECIFIC DEOXYRIBONUCLEASE PROTEIN SUBUNIT M AND R"/>
    <property type="match status" value="1"/>
</dbReference>
<dbReference type="Proteomes" id="UP001500975">
    <property type="component" value="Unassembled WGS sequence"/>
</dbReference>
<dbReference type="Pfam" id="PF18766">
    <property type="entry name" value="SWI2_SNF2"/>
    <property type="match status" value="1"/>
</dbReference>
<keyword evidence="6" id="KW-0255">Endonuclease</keyword>
<evidence type="ECO:0000256" key="9">
    <source>
        <dbReference type="ARBA" id="ARBA00023125"/>
    </source>
</evidence>
<evidence type="ECO:0000259" key="11">
    <source>
        <dbReference type="PROSITE" id="PS51192"/>
    </source>
</evidence>
<dbReference type="Gene3D" id="3.40.50.300">
    <property type="entry name" value="P-loop containing nucleotide triphosphate hydrolases"/>
    <property type="match status" value="2"/>
</dbReference>
<dbReference type="SMART" id="SM00487">
    <property type="entry name" value="DEXDc"/>
    <property type="match status" value="1"/>
</dbReference>
<comment type="similarity">
    <text evidence="2 10">Belongs to the HsdR family.</text>
</comment>
<dbReference type="PANTHER" id="PTHR30195:SF15">
    <property type="entry name" value="TYPE I RESTRICTION ENZYME HINDI ENDONUCLEASE SUBUNIT"/>
    <property type="match status" value="1"/>
</dbReference>
<evidence type="ECO:0000313" key="13">
    <source>
        <dbReference type="Proteomes" id="UP001500975"/>
    </source>
</evidence>
<reference evidence="13" key="1">
    <citation type="journal article" date="2019" name="Int. J. Syst. Evol. Microbiol.">
        <title>The Global Catalogue of Microorganisms (GCM) 10K type strain sequencing project: providing services to taxonomists for standard genome sequencing and annotation.</title>
        <authorList>
            <consortium name="The Broad Institute Genomics Platform"/>
            <consortium name="The Broad Institute Genome Sequencing Center for Infectious Disease"/>
            <person name="Wu L."/>
            <person name="Ma J."/>
        </authorList>
    </citation>
    <scope>NUCLEOTIDE SEQUENCE [LARGE SCALE GENOMIC DNA]</scope>
    <source>
        <strain evidence="13">JCM 17804</strain>
    </source>
</reference>
<keyword evidence="3" id="KW-0540">Nuclease</keyword>
<evidence type="ECO:0000256" key="2">
    <source>
        <dbReference type="ARBA" id="ARBA00008598"/>
    </source>
</evidence>
<dbReference type="NCBIfam" id="TIGR00348">
    <property type="entry name" value="hsdR"/>
    <property type="match status" value="1"/>
</dbReference>
<evidence type="ECO:0000256" key="4">
    <source>
        <dbReference type="ARBA" id="ARBA00022741"/>
    </source>
</evidence>
<evidence type="ECO:0000256" key="1">
    <source>
        <dbReference type="ARBA" id="ARBA00000851"/>
    </source>
</evidence>
<dbReference type="EMBL" id="BAABGJ010000023">
    <property type="protein sequence ID" value="GAA4343781.1"/>
    <property type="molecule type" value="Genomic_DNA"/>
</dbReference>
<dbReference type="CDD" id="cd18800">
    <property type="entry name" value="SF2_C_EcoR124I-like"/>
    <property type="match status" value="1"/>
</dbReference>
<evidence type="ECO:0000256" key="8">
    <source>
        <dbReference type="ARBA" id="ARBA00022840"/>
    </source>
</evidence>
<evidence type="ECO:0000256" key="5">
    <source>
        <dbReference type="ARBA" id="ARBA00022747"/>
    </source>
</evidence>